<dbReference type="GO" id="GO:0004722">
    <property type="term" value="F:protein serine/threonine phosphatase activity"/>
    <property type="evidence" value="ECO:0007669"/>
    <property type="project" value="InterPro"/>
</dbReference>
<dbReference type="InterPro" id="IPR001932">
    <property type="entry name" value="PPM-type_phosphatase-like_dom"/>
</dbReference>
<keyword evidence="3" id="KW-1185">Reference proteome</keyword>
<dbReference type="Gene3D" id="3.60.40.10">
    <property type="entry name" value="PPM-type phosphatase domain"/>
    <property type="match status" value="1"/>
</dbReference>
<dbReference type="Pfam" id="PF00481">
    <property type="entry name" value="PP2C"/>
    <property type="match status" value="1"/>
</dbReference>
<dbReference type="InterPro" id="IPR036457">
    <property type="entry name" value="PPM-type-like_dom_sf"/>
</dbReference>
<organism evidence="2 3">
    <name type="scientific">Haematococcus lacustris</name>
    <name type="common">Green alga</name>
    <name type="synonym">Haematococcus pluvialis</name>
    <dbReference type="NCBI Taxonomy" id="44745"/>
    <lineage>
        <taxon>Eukaryota</taxon>
        <taxon>Viridiplantae</taxon>
        <taxon>Chlorophyta</taxon>
        <taxon>core chlorophytes</taxon>
        <taxon>Chlorophyceae</taxon>
        <taxon>CS clade</taxon>
        <taxon>Chlamydomonadales</taxon>
        <taxon>Haematococcaceae</taxon>
        <taxon>Haematococcus</taxon>
    </lineage>
</organism>
<name>A0A699ZLF7_HAELA</name>
<feature type="non-terminal residue" evidence="2">
    <location>
        <position position="1"/>
    </location>
</feature>
<dbReference type="PROSITE" id="PS51746">
    <property type="entry name" value="PPM_2"/>
    <property type="match status" value="1"/>
</dbReference>
<proteinExistence type="predicted"/>
<evidence type="ECO:0000259" key="1">
    <source>
        <dbReference type="PROSITE" id="PS51746"/>
    </source>
</evidence>
<reference evidence="2 3" key="1">
    <citation type="submission" date="2020-02" db="EMBL/GenBank/DDBJ databases">
        <title>Draft genome sequence of Haematococcus lacustris strain NIES-144.</title>
        <authorList>
            <person name="Morimoto D."/>
            <person name="Nakagawa S."/>
            <person name="Yoshida T."/>
            <person name="Sawayama S."/>
        </authorList>
    </citation>
    <scope>NUCLEOTIDE SEQUENCE [LARGE SCALE GENOMIC DNA]</scope>
    <source>
        <strain evidence="2 3">NIES-144</strain>
    </source>
</reference>
<dbReference type="PANTHER" id="PTHR47992">
    <property type="entry name" value="PROTEIN PHOSPHATASE"/>
    <property type="match status" value="1"/>
</dbReference>
<sequence>MSRGTAIDCANSGSTAVVGLLQGQELTTAWVGDSRAIVGSRVSSGSGWVARDLSKDHKPDDDAEFLRITGRGGRVMSSRNGRGQPVGPARVWLPHADYPGLAMSRALGDLVARPVGVVPVPDIRTEQLSRQDGFLVFASDGVWEFLSSQEVASL</sequence>
<dbReference type="CDD" id="cd00143">
    <property type="entry name" value="PP2Cc"/>
    <property type="match status" value="1"/>
</dbReference>
<dbReference type="SMART" id="SM00332">
    <property type="entry name" value="PP2Cc"/>
    <property type="match status" value="1"/>
</dbReference>
<dbReference type="SUPFAM" id="SSF81606">
    <property type="entry name" value="PP2C-like"/>
    <property type="match status" value="1"/>
</dbReference>
<accession>A0A699ZLF7</accession>
<protein>
    <submittedName>
        <fullName evidence="2">Protein phosphatase 2C-like protein</fullName>
    </submittedName>
</protein>
<dbReference type="Proteomes" id="UP000485058">
    <property type="component" value="Unassembled WGS sequence"/>
</dbReference>
<dbReference type="EMBL" id="BLLF01001453">
    <property type="protein sequence ID" value="GFH19378.1"/>
    <property type="molecule type" value="Genomic_DNA"/>
</dbReference>
<dbReference type="InterPro" id="IPR015655">
    <property type="entry name" value="PP2C"/>
</dbReference>
<gene>
    <name evidence="2" type="ORF">HaLaN_16318</name>
</gene>
<feature type="domain" description="PPM-type phosphatase" evidence="1">
    <location>
        <begin position="1"/>
        <end position="154"/>
    </location>
</feature>
<evidence type="ECO:0000313" key="2">
    <source>
        <dbReference type="EMBL" id="GFH19378.1"/>
    </source>
</evidence>
<evidence type="ECO:0000313" key="3">
    <source>
        <dbReference type="Proteomes" id="UP000485058"/>
    </source>
</evidence>
<dbReference type="AlphaFoldDB" id="A0A699ZLF7"/>
<comment type="caution">
    <text evidence="2">The sequence shown here is derived from an EMBL/GenBank/DDBJ whole genome shotgun (WGS) entry which is preliminary data.</text>
</comment>
<feature type="non-terminal residue" evidence="2">
    <location>
        <position position="154"/>
    </location>
</feature>